<dbReference type="EMBL" id="CM055746">
    <property type="protein sequence ID" value="KAJ7997041.1"/>
    <property type="molecule type" value="Genomic_DNA"/>
</dbReference>
<keyword evidence="2" id="KW-1185">Reference proteome</keyword>
<accession>A0ACC2G0E5</accession>
<evidence type="ECO:0000313" key="2">
    <source>
        <dbReference type="Proteomes" id="UP001157502"/>
    </source>
</evidence>
<comment type="caution">
    <text evidence="1">The sequence shown here is derived from an EMBL/GenBank/DDBJ whole genome shotgun (WGS) entry which is preliminary data.</text>
</comment>
<name>A0ACC2G0E5_DALPE</name>
<protein>
    <submittedName>
        <fullName evidence="1">Uncharacterized protein</fullName>
    </submittedName>
</protein>
<proteinExistence type="predicted"/>
<dbReference type="Proteomes" id="UP001157502">
    <property type="component" value="Chromosome 19"/>
</dbReference>
<reference evidence="1" key="1">
    <citation type="submission" date="2021-05" db="EMBL/GenBank/DDBJ databases">
        <authorList>
            <person name="Pan Q."/>
            <person name="Jouanno E."/>
            <person name="Zahm M."/>
            <person name="Klopp C."/>
            <person name="Cabau C."/>
            <person name="Louis A."/>
            <person name="Berthelot C."/>
            <person name="Parey E."/>
            <person name="Roest Crollius H."/>
            <person name="Montfort J."/>
            <person name="Robinson-Rechavi M."/>
            <person name="Bouchez O."/>
            <person name="Lampietro C."/>
            <person name="Lopez Roques C."/>
            <person name="Donnadieu C."/>
            <person name="Postlethwait J."/>
            <person name="Bobe J."/>
            <person name="Dillon D."/>
            <person name="Chandos A."/>
            <person name="von Hippel F."/>
            <person name="Guiguen Y."/>
        </authorList>
    </citation>
    <scope>NUCLEOTIDE SEQUENCE</scope>
    <source>
        <strain evidence="1">YG-Jan2019</strain>
    </source>
</reference>
<sequence length="95" mass="11003">MFCFKQKEFPISRKDFTLESGALDHSAILTVTNIRYPLSRVQPTCFALLNQRLISQDKVPVRFGSVRLTPLTSIPNMVQVYWLEDLRSVQEFGHM</sequence>
<evidence type="ECO:0000313" key="1">
    <source>
        <dbReference type="EMBL" id="KAJ7997041.1"/>
    </source>
</evidence>
<organism evidence="1 2">
    <name type="scientific">Dallia pectoralis</name>
    <name type="common">Alaska blackfish</name>
    <dbReference type="NCBI Taxonomy" id="75939"/>
    <lineage>
        <taxon>Eukaryota</taxon>
        <taxon>Metazoa</taxon>
        <taxon>Chordata</taxon>
        <taxon>Craniata</taxon>
        <taxon>Vertebrata</taxon>
        <taxon>Euteleostomi</taxon>
        <taxon>Actinopterygii</taxon>
        <taxon>Neopterygii</taxon>
        <taxon>Teleostei</taxon>
        <taxon>Protacanthopterygii</taxon>
        <taxon>Esociformes</taxon>
        <taxon>Umbridae</taxon>
        <taxon>Dallia</taxon>
    </lineage>
</organism>
<gene>
    <name evidence="1" type="ORF">DPEC_G00224800</name>
</gene>